<evidence type="ECO:0000313" key="2">
    <source>
        <dbReference type="EMBL" id="PVI04387.1"/>
    </source>
</evidence>
<name>A0A2V1E1I2_9PLEO</name>
<dbReference type="EMBL" id="KZ805322">
    <property type="protein sequence ID" value="PVI04387.1"/>
    <property type="molecule type" value="Genomic_DNA"/>
</dbReference>
<proteinExistence type="predicted"/>
<sequence length="84" mass="9130">MLSNHLPGASCTVNNNNVAHQRAGGWIWWLRRAAENSRGDQTSAGRARPFAGHGNLPSIMSLYVVVACAFRACVVAYVTYLGRI</sequence>
<accession>A0A2V1E1I2</accession>
<keyword evidence="1" id="KW-0812">Transmembrane</keyword>
<keyword evidence="3" id="KW-1185">Reference proteome</keyword>
<protein>
    <submittedName>
        <fullName evidence="2">Uncharacterized protein</fullName>
    </submittedName>
</protein>
<keyword evidence="1" id="KW-0472">Membrane</keyword>
<dbReference type="AlphaFoldDB" id="A0A2V1E1I2"/>
<gene>
    <name evidence="2" type="ORF">DM02DRAFT_188069</name>
</gene>
<reference evidence="2 3" key="1">
    <citation type="journal article" date="2018" name="Sci. Rep.">
        <title>Comparative genomics provides insights into the lifestyle and reveals functional heterogeneity of dark septate endophytic fungi.</title>
        <authorList>
            <person name="Knapp D.G."/>
            <person name="Nemeth J.B."/>
            <person name="Barry K."/>
            <person name="Hainaut M."/>
            <person name="Henrissat B."/>
            <person name="Johnson J."/>
            <person name="Kuo A."/>
            <person name="Lim J.H.P."/>
            <person name="Lipzen A."/>
            <person name="Nolan M."/>
            <person name="Ohm R.A."/>
            <person name="Tamas L."/>
            <person name="Grigoriev I.V."/>
            <person name="Spatafora J.W."/>
            <person name="Nagy L.G."/>
            <person name="Kovacs G.M."/>
        </authorList>
    </citation>
    <scope>NUCLEOTIDE SEQUENCE [LARGE SCALE GENOMIC DNA]</scope>
    <source>
        <strain evidence="2 3">DSE2036</strain>
    </source>
</reference>
<feature type="transmembrane region" description="Helical" evidence="1">
    <location>
        <begin position="59"/>
        <end position="80"/>
    </location>
</feature>
<evidence type="ECO:0000256" key="1">
    <source>
        <dbReference type="SAM" id="Phobius"/>
    </source>
</evidence>
<evidence type="ECO:0000313" key="3">
    <source>
        <dbReference type="Proteomes" id="UP000244855"/>
    </source>
</evidence>
<organism evidence="2 3">
    <name type="scientific">Periconia macrospinosa</name>
    <dbReference type="NCBI Taxonomy" id="97972"/>
    <lineage>
        <taxon>Eukaryota</taxon>
        <taxon>Fungi</taxon>
        <taxon>Dikarya</taxon>
        <taxon>Ascomycota</taxon>
        <taxon>Pezizomycotina</taxon>
        <taxon>Dothideomycetes</taxon>
        <taxon>Pleosporomycetidae</taxon>
        <taxon>Pleosporales</taxon>
        <taxon>Massarineae</taxon>
        <taxon>Periconiaceae</taxon>
        <taxon>Periconia</taxon>
    </lineage>
</organism>
<dbReference type="Proteomes" id="UP000244855">
    <property type="component" value="Unassembled WGS sequence"/>
</dbReference>
<keyword evidence="1" id="KW-1133">Transmembrane helix</keyword>